<evidence type="ECO:0000256" key="1">
    <source>
        <dbReference type="ARBA" id="ARBA00007806"/>
    </source>
</evidence>
<evidence type="ECO:0000256" key="2">
    <source>
        <dbReference type="RuleBase" id="RU361185"/>
    </source>
</evidence>
<dbReference type="Gene3D" id="2.60.120.260">
    <property type="entry name" value="Galactose-binding domain-like"/>
    <property type="match status" value="1"/>
</dbReference>
<dbReference type="SUPFAM" id="SSF49785">
    <property type="entry name" value="Galactose-binding domain-like"/>
    <property type="match status" value="1"/>
</dbReference>
<feature type="signal peptide" evidence="3">
    <location>
        <begin position="1"/>
        <end position="23"/>
    </location>
</feature>
<evidence type="ECO:0000259" key="4">
    <source>
        <dbReference type="Pfam" id="PF01055"/>
    </source>
</evidence>
<dbReference type="InterPro" id="IPR017853">
    <property type="entry name" value="GH"/>
</dbReference>
<evidence type="ECO:0000259" key="6">
    <source>
        <dbReference type="Pfam" id="PF21365"/>
    </source>
</evidence>
<evidence type="ECO:0000259" key="5">
    <source>
        <dbReference type="Pfam" id="PF17137"/>
    </source>
</evidence>
<dbReference type="InterPro" id="IPR008979">
    <property type="entry name" value="Galactose-bd-like_sf"/>
</dbReference>
<dbReference type="SUPFAM" id="SSF51011">
    <property type="entry name" value="Glycosyl hydrolase domain"/>
    <property type="match status" value="1"/>
</dbReference>
<comment type="caution">
    <text evidence="7">The sequence shown here is derived from an EMBL/GenBank/DDBJ whole genome shotgun (WGS) entry which is preliminary data.</text>
</comment>
<feature type="domain" description="DUF5110" evidence="5">
    <location>
        <begin position="809"/>
        <end position="880"/>
    </location>
</feature>
<sequence length="923" mass="104312">MGVRRLACLGVAWLLVAWAPARADAPASSAVVAGKARFEFLTPSLVRLEYAPSGRFVDAPTAVVQQRDWPPVAVRRTQRDGWLVIHTDAMTLRYRTGSGPFTADNLEVTWRGPGGRESHWHPGEVDRRNLGGLTYSLDDLRGTNLPAHGDGTESPVGIVIPGIEVHLQPAKPGLLSRSGWAWIDDSRTPLWNTRTQWIEPRPDAHGQDGYLFTYDHDYARVLRDYARLCGAIPMVPRYVFGPWITDFNFEYFPGTAEAARPAFRRYGQQALQTEVSRLREAGIPFDTLVLDFAWHNYGWDGGYDWSPLIPQPQAFIDWLHARGIRLALNDHPGYANTRESILSFSDSHAPQVLEDLGRPQPPEPGFDLDISGGWRFAPDPRDQGLDNRWYAPGFDDRGWKPIRTDLAWQEQGWPDYQGPAWYRTTVRLPDRLPPHLYLYLGEVARDYRLFVDGREVPHSHVQWPRRLTTADLAPYAKGGRSIVVALRVEPGKRGGGLLRGPVALRDVPPPGRIWFDLADRHQADVFMRDLHRPLMRQGVDLWWVDGGSGAADMPGLNPQLWTNKVFYDDAQQTTGERAFILGRYGDWGSQRYPGFFTGDTWSEWPVLAYEVAFTARGGNVAVPYISHDIGGFHGGRIDFDLYARWIEFGTFSPLLRMHSAHANPREGNLRMPWVYGERGVALMRKYFTLRERLVPYLYSQAWIAHRDTLPILRPLYLAYPQLEEAYRHPHEYFFGESMLVAPVLDPDGEVAIYLPPGTWIDFFTGKRYVGGHRFSARYAVDEIPVFVREGAIVPEQEAGAYSDAAPLDPLVVSVYGRGQGRFELYEDDGHSLAYEHGDYAITPLEHVTGPDGAQRLVIGPARGRFAGQLPARGYELRIHAAVKPREITVEGRAVDDWRWDAATATATLRLPRHAVREPLTVGW</sequence>
<dbReference type="PANTHER" id="PTHR43863">
    <property type="entry name" value="HYDROLASE, PUTATIVE (AFU_ORTHOLOGUE AFUA_1G03140)-RELATED"/>
    <property type="match status" value="1"/>
</dbReference>
<comment type="similarity">
    <text evidence="1 2">Belongs to the glycosyl hydrolase 31 family.</text>
</comment>
<keyword evidence="2" id="KW-0378">Hydrolase</keyword>
<evidence type="ECO:0000313" key="8">
    <source>
        <dbReference type="Proteomes" id="UP001381174"/>
    </source>
</evidence>
<dbReference type="Gene3D" id="2.60.40.1760">
    <property type="entry name" value="glycosyl hydrolase (family 31)"/>
    <property type="match status" value="1"/>
</dbReference>
<dbReference type="InterPro" id="IPR013780">
    <property type="entry name" value="Glyco_hydro_b"/>
</dbReference>
<dbReference type="Pfam" id="PF21365">
    <property type="entry name" value="Glyco_hydro_31_3rd"/>
    <property type="match status" value="1"/>
</dbReference>
<protein>
    <submittedName>
        <fullName evidence="7">TIM-barrel domain-containing protein</fullName>
    </submittedName>
</protein>
<feature type="domain" description="Glycoside hydrolase family 31 TIM barrel" evidence="4">
    <location>
        <begin position="512"/>
        <end position="700"/>
    </location>
</feature>
<keyword evidence="3" id="KW-0732">Signal</keyword>
<reference evidence="7 8" key="1">
    <citation type="journal article" date="2014" name="Int. J. Syst. Evol. Microbiol.">
        <title>Fulvimonas yonginensis sp. nov., isolated from greenhouse soil, and emended description of the genus Fulvimonas.</title>
        <authorList>
            <person name="Ahn J.H."/>
            <person name="Kim S.J."/>
            <person name="Weon H.Y."/>
            <person name="Hong S.B."/>
            <person name="Seok S.J."/>
            <person name="Kwon S.W."/>
        </authorList>
    </citation>
    <scope>NUCLEOTIDE SEQUENCE [LARGE SCALE GENOMIC DNA]</scope>
    <source>
        <strain evidence="7 8">KACC 16952</strain>
    </source>
</reference>
<name>A0ABU8JEJ5_9GAMM</name>
<gene>
    <name evidence="7" type="ORF">WAT24_13100</name>
</gene>
<dbReference type="Pfam" id="PF01055">
    <property type="entry name" value="Glyco_hydro_31_2nd"/>
    <property type="match status" value="2"/>
</dbReference>
<feature type="domain" description="Glycosyl hydrolase family 31 C-terminal" evidence="6">
    <location>
        <begin position="709"/>
        <end position="793"/>
    </location>
</feature>
<organism evidence="7 8">
    <name type="scientific">Fulvimonas yonginensis</name>
    <dbReference type="NCBI Taxonomy" id="1495200"/>
    <lineage>
        <taxon>Bacteria</taxon>
        <taxon>Pseudomonadati</taxon>
        <taxon>Pseudomonadota</taxon>
        <taxon>Gammaproteobacteria</taxon>
        <taxon>Lysobacterales</taxon>
        <taxon>Rhodanobacteraceae</taxon>
        <taxon>Fulvimonas</taxon>
    </lineage>
</organism>
<feature type="domain" description="Glycoside hydrolase family 31 TIM barrel" evidence="4">
    <location>
        <begin position="266"/>
        <end position="337"/>
    </location>
</feature>
<dbReference type="Gene3D" id="3.20.20.80">
    <property type="entry name" value="Glycosidases"/>
    <property type="match status" value="2"/>
</dbReference>
<dbReference type="Pfam" id="PF17137">
    <property type="entry name" value="DUF5110"/>
    <property type="match status" value="1"/>
</dbReference>
<keyword evidence="2" id="KW-0326">Glycosidase</keyword>
<dbReference type="InterPro" id="IPR051816">
    <property type="entry name" value="Glycosyl_Hydrolase_31"/>
</dbReference>
<dbReference type="RefSeq" id="WP_336808336.1">
    <property type="nucleotide sequence ID" value="NZ_JBBBNY010000010.1"/>
</dbReference>
<dbReference type="InterPro" id="IPR033403">
    <property type="entry name" value="DUF5110"/>
</dbReference>
<dbReference type="Gene3D" id="2.60.40.1180">
    <property type="entry name" value="Golgi alpha-mannosidase II"/>
    <property type="match status" value="2"/>
</dbReference>
<feature type="chain" id="PRO_5046945796" evidence="3">
    <location>
        <begin position="24"/>
        <end position="923"/>
    </location>
</feature>
<keyword evidence="8" id="KW-1185">Reference proteome</keyword>
<evidence type="ECO:0000313" key="7">
    <source>
        <dbReference type="EMBL" id="MEI7037700.1"/>
    </source>
</evidence>
<dbReference type="PANTHER" id="PTHR43863:SF2">
    <property type="entry name" value="MALTASE-GLUCOAMYLASE"/>
    <property type="match status" value="1"/>
</dbReference>
<proteinExistence type="inferred from homology"/>
<accession>A0ABU8JEJ5</accession>
<dbReference type="EMBL" id="JBBBNY010000010">
    <property type="protein sequence ID" value="MEI7037700.1"/>
    <property type="molecule type" value="Genomic_DNA"/>
</dbReference>
<dbReference type="Proteomes" id="UP001381174">
    <property type="component" value="Unassembled WGS sequence"/>
</dbReference>
<dbReference type="InterPro" id="IPR048395">
    <property type="entry name" value="Glyco_hydro_31_C"/>
</dbReference>
<evidence type="ECO:0000256" key="3">
    <source>
        <dbReference type="SAM" id="SignalP"/>
    </source>
</evidence>
<dbReference type="InterPro" id="IPR000322">
    <property type="entry name" value="Glyco_hydro_31_TIM"/>
</dbReference>
<dbReference type="SUPFAM" id="SSF51445">
    <property type="entry name" value="(Trans)glycosidases"/>
    <property type="match status" value="1"/>
</dbReference>